<keyword evidence="3" id="KW-0560">Oxidoreductase</keyword>
<evidence type="ECO:0000256" key="2">
    <source>
        <dbReference type="ARBA" id="ARBA00022857"/>
    </source>
</evidence>
<dbReference type="EMBL" id="JAPQKS010000005">
    <property type="protein sequence ID" value="KAJ5225587.1"/>
    <property type="molecule type" value="Genomic_DNA"/>
</dbReference>
<dbReference type="InterPro" id="IPR002347">
    <property type="entry name" value="SDR_fam"/>
</dbReference>
<evidence type="ECO:0000256" key="4">
    <source>
        <dbReference type="RuleBase" id="RU000363"/>
    </source>
</evidence>
<keyword evidence="2" id="KW-0521">NADP</keyword>
<dbReference type="Proteomes" id="UP001150941">
    <property type="component" value="Unassembled WGS sequence"/>
</dbReference>
<keyword evidence="6" id="KW-1185">Reference proteome</keyword>
<dbReference type="SUPFAM" id="SSF51735">
    <property type="entry name" value="NAD(P)-binding Rossmann-fold domains"/>
    <property type="match status" value="1"/>
</dbReference>
<comment type="similarity">
    <text evidence="1 4">Belongs to the short-chain dehydrogenases/reductases (SDR) family.</text>
</comment>
<dbReference type="PANTHER" id="PTHR24320">
    <property type="entry name" value="RETINOL DEHYDROGENASE"/>
    <property type="match status" value="1"/>
</dbReference>
<dbReference type="PRINTS" id="PR00081">
    <property type="entry name" value="GDHRDH"/>
</dbReference>
<dbReference type="PANTHER" id="PTHR24320:SF283">
    <property type="entry name" value="RETINOL DEHYDROGENASE 11"/>
    <property type="match status" value="1"/>
</dbReference>
<reference evidence="5" key="2">
    <citation type="journal article" date="2023" name="IMA Fungus">
        <title>Comparative genomic study of the Penicillium genus elucidates a diverse pangenome and 15 lateral gene transfer events.</title>
        <authorList>
            <person name="Petersen C."/>
            <person name="Sorensen T."/>
            <person name="Nielsen M.R."/>
            <person name="Sondergaard T.E."/>
            <person name="Sorensen J.L."/>
            <person name="Fitzpatrick D.A."/>
            <person name="Frisvad J.C."/>
            <person name="Nielsen K.L."/>
        </authorList>
    </citation>
    <scope>NUCLEOTIDE SEQUENCE</scope>
    <source>
        <strain evidence="5">IBT 19713</strain>
    </source>
</reference>
<name>A0A9W9TJY1_9EURO</name>
<dbReference type="PRINTS" id="PR00080">
    <property type="entry name" value="SDRFAMILY"/>
</dbReference>
<dbReference type="GeneID" id="83203411"/>
<sequence length="326" mass="35192">MSSFGFDTTADEVASICSSTIRGKTVLITGASPNSLAAEFALSISKHAPGLIILAGRSAAKNEQTAAEIKKVAPDVSTRFLQLDLGSMASIRESAKEVNGYTDVDHIDVLMNSAGIMAGPYAQTADGIEAQFGTNHLGHFLFTNLIMDKLVSADGSKPSRVVNVTSMGHQLSPIRFQDWNFDDGKAYDQWFGYGQSKTANMLFSRALAARYASKGLTSVSVHPGAILTNLVGSTTDDDWAALKKIAHSHGLADFKAEFKFKTFQQGAATQLFAAFHDSVLGENNGKYLFDCQVIDDESVISWARDPIDAEHLWRLSEEIVGQQFGP</sequence>
<dbReference type="RefSeq" id="XP_058328998.1">
    <property type="nucleotide sequence ID" value="XM_058476108.1"/>
</dbReference>
<dbReference type="OrthoDB" id="191139at2759"/>
<evidence type="ECO:0000313" key="6">
    <source>
        <dbReference type="Proteomes" id="UP001150941"/>
    </source>
</evidence>
<organism evidence="5 6">
    <name type="scientific">Penicillium chermesinum</name>
    <dbReference type="NCBI Taxonomy" id="63820"/>
    <lineage>
        <taxon>Eukaryota</taxon>
        <taxon>Fungi</taxon>
        <taxon>Dikarya</taxon>
        <taxon>Ascomycota</taxon>
        <taxon>Pezizomycotina</taxon>
        <taxon>Eurotiomycetes</taxon>
        <taxon>Eurotiomycetidae</taxon>
        <taxon>Eurotiales</taxon>
        <taxon>Aspergillaceae</taxon>
        <taxon>Penicillium</taxon>
    </lineage>
</organism>
<dbReference type="GO" id="GO:0016491">
    <property type="term" value="F:oxidoreductase activity"/>
    <property type="evidence" value="ECO:0007669"/>
    <property type="project" value="UniProtKB-KW"/>
</dbReference>
<evidence type="ECO:0000313" key="5">
    <source>
        <dbReference type="EMBL" id="KAJ5225587.1"/>
    </source>
</evidence>
<evidence type="ECO:0000256" key="1">
    <source>
        <dbReference type="ARBA" id="ARBA00006484"/>
    </source>
</evidence>
<proteinExistence type="inferred from homology"/>
<dbReference type="InterPro" id="IPR036291">
    <property type="entry name" value="NAD(P)-bd_dom_sf"/>
</dbReference>
<dbReference type="Gene3D" id="3.40.50.720">
    <property type="entry name" value="NAD(P)-binding Rossmann-like Domain"/>
    <property type="match status" value="1"/>
</dbReference>
<comment type="caution">
    <text evidence="5">The sequence shown here is derived from an EMBL/GenBank/DDBJ whole genome shotgun (WGS) entry which is preliminary data.</text>
</comment>
<dbReference type="AlphaFoldDB" id="A0A9W9TJY1"/>
<reference evidence="5" key="1">
    <citation type="submission" date="2022-11" db="EMBL/GenBank/DDBJ databases">
        <authorList>
            <person name="Petersen C."/>
        </authorList>
    </citation>
    <scope>NUCLEOTIDE SEQUENCE</scope>
    <source>
        <strain evidence="5">IBT 19713</strain>
    </source>
</reference>
<evidence type="ECO:0000256" key="3">
    <source>
        <dbReference type="ARBA" id="ARBA00023002"/>
    </source>
</evidence>
<accession>A0A9W9TJY1</accession>
<protein>
    <submittedName>
        <fullName evidence="5">Short-chain dehydrogenase</fullName>
    </submittedName>
</protein>
<gene>
    <name evidence="5" type="ORF">N7468_006812</name>
</gene>
<dbReference type="Pfam" id="PF00106">
    <property type="entry name" value="adh_short"/>
    <property type="match status" value="1"/>
</dbReference>